<feature type="region of interest" description="Disordered" evidence="1">
    <location>
        <begin position="40"/>
        <end position="67"/>
    </location>
</feature>
<accession>A0A9N7ZC33</accession>
<dbReference type="EMBL" id="CADEAL010004403">
    <property type="protein sequence ID" value="CAB1458865.1"/>
    <property type="molecule type" value="Genomic_DNA"/>
</dbReference>
<evidence type="ECO:0000313" key="2">
    <source>
        <dbReference type="EMBL" id="CAB1458865.1"/>
    </source>
</evidence>
<feature type="compositionally biased region" description="Low complexity" evidence="1">
    <location>
        <begin position="52"/>
        <end position="62"/>
    </location>
</feature>
<reference evidence="2" key="1">
    <citation type="submission" date="2020-03" db="EMBL/GenBank/DDBJ databases">
        <authorList>
            <person name="Weist P."/>
        </authorList>
    </citation>
    <scope>NUCLEOTIDE SEQUENCE</scope>
</reference>
<sequence length="122" mass="13332">MSPSSKTRMENNQKKFGGYLRINPSVASVLFGMLVGPGLSDSSGGESGDSSGGSRFQSSARQLRAHRRAALSMNERGAALRLRHPLRNTETHRSMTRIGGSIGRDRGRGFMWSMKNLVEAHK</sequence>
<evidence type="ECO:0000256" key="1">
    <source>
        <dbReference type="SAM" id="MobiDB-lite"/>
    </source>
</evidence>
<protein>
    <submittedName>
        <fullName evidence="2">Uncharacterized protein</fullName>
    </submittedName>
</protein>
<organism evidence="2 3">
    <name type="scientific">Pleuronectes platessa</name>
    <name type="common">European plaice</name>
    <dbReference type="NCBI Taxonomy" id="8262"/>
    <lineage>
        <taxon>Eukaryota</taxon>
        <taxon>Metazoa</taxon>
        <taxon>Chordata</taxon>
        <taxon>Craniata</taxon>
        <taxon>Vertebrata</taxon>
        <taxon>Euteleostomi</taxon>
        <taxon>Actinopterygii</taxon>
        <taxon>Neopterygii</taxon>
        <taxon>Teleostei</taxon>
        <taxon>Neoteleostei</taxon>
        <taxon>Acanthomorphata</taxon>
        <taxon>Carangaria</taxon>
        <taxon>Pleuronectiformes</taxon>
        <taxon>Pleuronectoidei</taxon>
        <taxon>Pleuronectidae</taxon>
        <taxon>Pleuronectes</taxon>
    </lineage>
</organism>
<name>A0A9N7ZC33_PLEPL</name>
<proteinExistence type="predicted"/>
<comment type="caution">
    <text evidence="2">The sequence shown here is derived from an EMBL/GenBank/DDBJ whole genome shotgun (WGS) entry which is preliminary data.</text>
</comment>
<gene>
    <name evidence="2" type="ORF">PLEPLA_LOCUS46699</name>
</gene>
<dbReference type="Proteomes" id="UP001153269">
    <property type="component" value="Unassembled WGS sequence"/>
</dbReference>
<keyword evidence="3" id="KW-1185">Reference proteome</keyword>
<dbReference type="AlphaFoldDB" id="A0A9N7ZC33"/>
<evidence type="ECO:0000313" key="3">
    <source>
        <dbReference type="Proteomes" id="UP001153269"/>
    </source>
</evidence>